<dbReference type="Proteomes" id="UP000178646">
    <property type="component" value="Unassembled WGS sequence"/>
</dbReference>
<dbReference type="InterPro" id="IPR035093">
    <property type="entry name" value="RelE/ParE_toxin_dom_sf"/>
</dbReference>
<dbReference type="AlphaFoldDB" id="A0A1G2PT46"/>
<comment type="caution">
    <text evidence="1">The sequence shown here is derived from an EMBL/GenBank/DDBJ whole genome shotgun (WGS) entry which is preliminary data.</text>
</comment>
<gene>
    <name evidence="1" type="ORF">A2W59_00745</name>
</gene>
<sequence>MGRRVKRIEYSKNFLKSLRKLPERIISQAEEKEKIFKDNSFHSVLRTHKLSGKDKDCWVFWINYSYRIIICATPSVQHLHKPYLKPYYHFLCYRIFLILHPIPIVHICADRLICGQCE</sequence>
<dbReference type="Gene3D" id="3.30.2310.20">
    <property type="entry name" value="RelE-like"/>
    <property type="match status" value="1"/>
</dbReference>
<protein>
    <recommendedName>
        <fullName evidence="3">Addiction module toxin RelE</fullName>
    </recommendedName>
</protein>
<evidence type="ECO:0008006" key="3">
    <source>
        <dbReference type="Google" id="ProtNLM"/>
    </source>
</evidence>
<proteinExistence type="predicted"/>
<dbReference type="EMBL" id="MHSU01000002">
    <property type="protein sequence ID" value="OHA51504.1"/>
    <property type="molecule type" value="Genomic_DNA"/>
</dbReference>
<evidence type="ECO:0000313" key="2">
    <source>
        <dbReference type="Proteomes" id="UP000178646"/>
    </source>
</evidence>
<evidence type="ECO:0000313" key="1">
    <source>
        <dbReference type="EMBL" id="OHA51504.1"/>
    </source>
</evidence>
<name>A0A1G2PT46_9BACT</name>
<accession>A0A1G2PT46</accession>
<organism evidence="1 2">
    <name type="scientific">Candidatus Terrybacteria bacterium RIFCSPHIGHO2_02_41_19</name>
    <dbReference type="NCBI Taxonomy" id="1802364"/>
    <lineage>
        <taxon>Bacteria</taxon>
        <taxon>Candidatus Terryibacteriota</taxon>
    </lineage>
</organism>
<reference evidence="1 2" key="1">
    <citation type="journal article" date="2016" name="Nat. Commun.">
        <title>Thousands of microbial genomes shed light on interconnected biogeochemical processes in an aquifer system.</title>
        <authorList>
            <person name="Anantharaman K."/>
            <person name="Brown C.T."/>
            <person name="Hug L.A."/>
            <person name="Sharon I."/>
            <person name="Castelle C.J."/>
            <person name="Probst A.J."/>
            <person name="Thomas B.C."/>
            <person name="Singh A."/>
            <person name="Wilkins M.J."/>
            <person name="Karaoz U."/>
            <person name="Brodie E.L."/>
            <person name="Williams K.H."/>
            <person name="Hubbard S.S."/>
            <person name="Banfield J.F."/>
        </authorList>
    </citation>
    <scope>NUCLEOTIDE SEQUENCE [LARGE SCALE GENOMIC DNA]</scope>
</reference>
<dbReference type="SUPFAM" id="SSF143011">
    <property type="entry name" value="RelE-like"/>
    <property type="match status" value="1"/>
</dbReference>